<dbReference type="SMART" id="SM00091">
    <property type="entry name" value="PAS"/>
    <property type="match status" value="1"/>
</dbReference>
<dbReference type="EMBL" id="JACXAE010000118">
    <property type="protein sequence ID" value="MBD2777893.1"/>
    <property type="molecule type" value="Genomic_DNA"/>
</dbReference>
<dbReference type="Pfam" id="PF00989">
    <property type="entry name" value="PAS"/>
    <property type="match status" value="1"/>
</dbReference>
<feature type="domain" description="PAS" evidence="1">
    <location>
        <begin position="1"/>
        <end position="57"/>
    </location>
</feature>
<dbReference type="CDD" id="cd00130">
    <property type="entry name" value="PAS"/>
    <property type="match status" value="1"/>
</dbReference>
<evidence type="ECO:0000313" key="3">
    <source>
        <dbReference type="Proteomes" id="UP000629098"/>
    </source>
</evidence>
<dbReference type="InterPro" id="IPR035965">
    <property type="entry name" value="PAS-like_dom_sf"/>
</dbReference>
<gene>
    <name evidence="2" type="ORF">ICL16_39085</name>
</gene>
<dbReference type="AlphaFoldDB" id="A0A8J6XMT7"/>
<name>A0A8J6XMT7_9CYAN</name>
<proteinExistence type="predicted"/>
<evidence type="ECO:0000259" key="1">
    <source>
        <dbReference type="PROSITE" id="PS50112"/>
    </source>
</evidence>
<dbReference type="InterPro" id="IPR000014">
    <property type="entry name" value="PAS"/>
</dbReference>
<dbReference type="Gene3D" id="3.30.450.20">
    <property type="entry name" value="PAS domain"/>
    <property type="match status" value="1"/>
</dbReference>
<accession>A0A8J6XMT7</accession>
<evidence type="ECO:0000313" key="2">
    <source>
        <dbReference type="EMBL" id="MBD2777893.1"/>
    </source>
</evidence>
<dbReference type="SUPFAM" id="SSF55785">
    <property type="entry name" value="PYP-like sensor domain (PAS domain)"/>
    <property type="match status" value="1"/>
</dbReference>
<dbReference type="PROSITE" id="PS50112">
    <property type="entry name" value="PAS"/>
    <property type="match status" value="1"/>
</dbReference>
<reference evidence="2" key="1">
    <citation type="submission" date="2020-09" db="EMBL/GenBank/DDBJ databases">
        <title>Iningainema tapete sp. nov. (Scytonemataceae, Cyanobacteria) from greenhouses in central Florida (USA) produces two types of nodularin with biosynthetic potential for microcystin-LR and anabaenopeptins.</title>
        <authorList>
            <person name="Berthold D.E."/>
            <person name="Lefler F.W."/>
            <person name="Huang I.-S."/>
            <person name="Abdulla H."/>
            <person name="Zimba P.V."/>
            <person name="Laughinghouse H.D. IV."/>
        </authorList>
    </citation>
    <scope>NUCLEOTIDE SEQUENCE</scope>
    <source>
        <strain evidence="2">BLCCT55</strain>
    </source>
</reference>
<keyword evidence="3" id="KW-1185">Reference proteome</keyword>
<sequence>MLTPTIEQLKQSDVPVIVTDHEGIVVDINIHFVNVFGWTAQEIIGQPLTLILPPFFHDSHNLGFARFSATGQATVLNHPLNLKAVTKAHQEIESEHFIIAEKQEGRWLFAATLRPLEMA</sequence>
<dbReference type="Proteomes" id="UP000629098">
    <property type="component" value="Unassembled WGS sequence"/>
</dbReference>
<dbReference type="RefSeq" id="WP_190836943.1">
    <property type="nucleotide sequence ID" value="NZ_CAWPPI010000118.1"/>
</dbReference>
<dbReference type="GO" id="GO:0006355">
    <property type="term" value="P:regulation of DNA-templated transcription"/>
    <property type="evidence" value="ECO:0007669"/>
    <property type="project" value="InterPro"/>
</dbReference>
<organism evidence="2 3">
    <name type="scientific">Iningainema tapete BLCC-T55</name>
    <dbReference type="NCBI Taxonomy" id="2748662"/>
    <lineage>
        <taxon>Bacteria</taxon>
        <taxon>Bacillati</taxon>
        <taxon>Cyanobacteriota</taxon>
        <taxon>Cyanophyceae</taxon>
        <taxon>Nostocales</taxon>
        <taxon>Scytonemataceae</taxon>
        <taxon>Iningainema tapete</taxon>
    </lineage>
</organism>
<dbReference type="InterPro" id="IPR013767">
    <property type="entry name" value="PAS_fold"/>
</dbReference>
<dbReference type="NCBIfam" id="TIGR00229">
    <property type="entry name" value="sensory_box"/>
    <property type="match status" value="1"/>
</dbReference>
<comment type="caution">
    <text evidence="2">The sequence shown here is derived from an EMBL/GenBank/DDBJ whole genome shotgun (WGS) entry which is preliminary data.</text>
</comment>
<protein>
    <submittedName>
        <fullName evidence="2">PAS domain S-box protein</fullName>
    </submittedName>
</protein>